<evidence type="ECO:0000313" key="1">
    <source>
        <dbReference type="EMBL" id="GAI56477.1"/>
    </source>
</evidence>
<dbReference type="AlphaFoldDB" id="X1PJP8"/>
<comment type="caution">
    <text evidence="1">The sequence shown here is derived from an EMBL/GenBank/DDBJ whole genome shotgun (WGS) entry which is preliminary data.</text>
</comment>
<proteinExistence type="predicted"/>
<name>X1PJP8_9ZZZZ</name>
<organism evidence="1">
    <name type="scientific">marine sediment metagenome</name>
    <dbReference type="NCBI Taxonomy" id="412755"/>
    <lineage>
        <taxon>unclassified sequences</taxon>
        <taxon>metagenomes</taxon>
        <taxon>ecological metagenomes</taxon>
    </lineage>
</organism>
<gene>
    <name evidence="1" type="ORF">S06H3_55197</name>
</gene>
<dbReference type="EMBL" id="BARV01035363">
    <property type="protein sequence ID" value="GAI56477.1"/>
    <property type="molecule type" value="Genomic_DNA"/>
</dbReference>
<sequence>MCLPNVFGGAETGIFEDKINKLLIIEVTVGTNHSVFSGFVRLEKHGIHVKAAEKLDKFLIGASIFEEMMEDIQCKHNIELHRALVIENTTIMDDKVFVFRTA</sequence>
<protein>
    <submittedName>
        <fullName evidence="1">Uncharacterized protein</fullName>
    </submittedName>
</protein>
<reference evidence="1" key="1">
    <citation type="journal article" date="2014" name="Front. Microbiol.">
        <title>High frequency of phylogenetically diverse reductive dehalogenase-homologous genes in deep subseafloor sedimentary metagenomes.</title>
        <authorList>
            <person name="Kawai M."/>
            <person name="Futagami T."/>
            <person name="Toyoda A."/>
            <person name="Takaki Y."/>
            <person name="Nishi S."/>
            <person name="Hori S."/>
            <person name="Arai W."/>
            <person name="Tsubouchi T."/>
            <person name="Morono Y."/>
            <person name="Uchiyama I."/>
            <person name="Ito T."/>
            <person name="Fujiyama A."/>
            <person name="Inagaki F."/>
            <person name="Takami H."/>
        </authorList>
    </citation>
    <scope>NUCLEOTIDE SEQUENCE</scope>
    <source>
        <strain evidence="1">Expedition CK06-06</strain>
    </source>
</reference>
<accession>X1PJP8</accession>